<dbReference type="PANTHER" id="PTHR16222:SF24">
    <property type="entry name" value="ADP-RIBOSYLHYDROLASE ARH3"/>
    <property type="match status" value="1"/>
</dbReference>
<dbReference type="Gene3D" id="1.10.4080.10">
    <property type="entry name" value="ADP-ribosylation/Crystallin J1"/>
    <property type="match status" value="1"/>
</dbReference>
<proteinExistence type="inferred from homology"/>
<evidence type="ECO:0000256" key="2">
    <source>
        <dbReference type="ARBA" id="ARBA00022801"/>
    </source>
</evidence>
<keyword evidence="3" id="KW-0460">Magnesium</keyword>
<evidence type="ECO:0000313" key="5">
    <source>
        <dbReference type="EMBL" id="SHF42918.1"/>
    </source>
</evidence>
<feature type="binding site" evidence="3">
    <location>
        <position position="785"/>
    </location>
    <ligand>
        <name>Mg(2+)</name>
        <dbReference type="ChEBI" id="CHEBI:18420"/>
        <label>1</label>
    </ligand>
</feature>
<feature type="compositionally biased region" description="Basic and acidic residues" evidence="4">
    <location>
        <begin position="461"/>
        <end position="470"/>
    </location>
</feature>
<organism evidence="5 6">
    <name type="scientific">Streptoalloteichus hindustanus</name>
    <dbReference type="NCBI Taxonomy" id="2017"/>
    <lineage>
        <taxon>Bacteria</taxon>
        <taxon>Bacillati</taxon>
        <taxon>Actinomycetota</taxon>
        <taxon>Actinomycetes</taxon>
        <taxon>Pseudonocardiales</taxon>
        <taxon>Pseudonocardiaceae</taxon>
        <taxon>Streptoalloteichus</taxon>
    </lineage>
</organism>
<dbReference type="OrthoDB" id="5164467at2"/>
<dbReference type="NCBIfam" id="NF033532">
    <property type="entry name" value="lone7para_assoc"/>
    <property type="match status" value="2"/>
</dbReference>
<evidence type="ECO:0000313" key="6">
    <source>
        <dbReference type="Proteomes" id="UP000184501"/>
    </source>
</evidence>
<dbReference type="RefSeq" id="WP_143174103.1">
    <property type="nucleotide sequence ID" value="NZ_FQVN01000003.1"/>
</dbReference>
<comment type="cofactor">
    <cofactor evidence="3">
        <name>Mg(2+)</name>
        <dbReference type="ChEBI" id="CHEBI:18420"/>
    </cofactor>
    <text evidence="3">Binds 2 magnesium ions per subunit.</text>
</comment>
<dbReference type="InterPro" id="IPR047659">
    <property type="entry name" value="T7SS_assoc"/>
</dbReference>
<evidence type="ECO:0000256" key="3">
    <source>
        <dbReference type="PIRSR" id="PIRSR605502-1"/>
    </source>
</evidence>
<feature type="binding site" evidence="3">
    <location>
        <position position="787"/>
    </location>
    <ligand>
        <name>Mg(2+)</name>
        <dbReference type="ChEBI" id="CHEBI:18420"/>
        <label>1</label>
    </ligand>
</feature>
<dbReference type="Pfam" id="PF03747">
    <property type="entry name" value="ADP_ribosyl_GH"/>
    <property type="match status" value="1"/>
</dbReference>
<dbReference type="Proteomes" id="UP000184501">
    <property type="component" value="Unassembled WGS sequence"/>
</dbReference>
<dbReference type="EMBL" id="FQVN01000003">
    <property type="protein sequence ID" value="SHF42918.1"/>
    <property type="molecule type" value="Genomic_DNA"/>
</dbReference>
<keyword evidence="2 5" id="KW-0378">Hydrolase</keyword>
<feature type="compositionally biased region" description="Pro residues" evidence="4">
    <location>
        <begin position="472"/>
        <end position="484"/>
    </location>
</feature>
<reference evidence="5 6" key="1">
    <citation type="submission" date="2016-11" db="EMBL/GenBank/DDBJ databases">
        <authorList>
            <person name="Jaros S."/>
            <person name="Januszkiewicz K."/>
            <person name="Wedrychowicz H."/>
        </authorList>
    </citation>
    <scope>NUCLEOTIDE SEQUENCE [LARGE SCALE GENOMIC DNA]</scope>
    <source>
        <strain evidence="5 6">DSM 44523</strain>
    </source>
</reference>
<feature type="binding site" evidence="3">
    <location>
        <position position="542"/>
    </location>
    <ligand>
        <name>Mg(2+)</name>
        <dbReference type="ChEBI" id="CHEBI:18420"/>
        <label>1</label>
    </ligand>
</feature>
<feature type="region of interest" description="Disordered" evidence="4">
    <location>
        <begin position="390"/>
        <end position="488"/>
    </location>
</feature>
<feature type="binding site" evidence="3">
    <location>
        <position position="541"/>
    </location>
    <ligand>
        <name>Mg(2+)</name>
        <dbReference type="ChEBI" id="CHEBI:18420"/>
        <label>1</label>
    </ligand>
</feature>
<name>A0A1M5BKC3_STRHI</name>
<sequence>MRQHGKPEITPEMRRRARAVPNNWLLVTDPGYDTTRGVPAEAVIGRYRVDARGEITGEYVANPRYQPLPDTRAERPSSTPPPRMSPTNDLERVIQAVATGASPESALVEALLDHEILVLIRGQSQRGGLVAAVVTENPAEPPVVQAYTSYLRPPAGAGVYRCQVTEFVDLFRRADLRLNPGYEPSVVVRGAQVVAAVEARSSAAGPELSDEAREQARQAPNGWLYVADPFFDGYTEEIPTWGYVGGYRVDEHGEVTRDFHPNPDYRPSPRSLGWPPAENELEEALQLVATAYLHPSALVNALLRHRFLLLAERTSETTRRFFAGQEEGTDLPVMSAFTSAGLLPPDAPGSQEVSVGEIRDLLQGVDLRLNPDHPATYRVSGPELVAAHDQAVAEHRPQPPARPDHPGQADHPGQPGPAPTPAGDATERVPHPAARSSESSESSEPSGSSEPAGDGPPPRDAPTEIIEKLPPEAAPPPPDSPAPRPALDRDERFLGSVLAGAVGDALGFGVEFLDIGQIRQRYGDAGITAFDLSHGRGGEISDDTQMTLFTLEGLIRAHVRRRRGEPADDVRVLQHAYQRWLHTQGADWPTAGGSFARHAEQPDGWLVHQRGLFAVRAPGSTCLAALNLFTRTDEPGTFEHRLNDSKGCGGVMRVAPVALWSEDPAEVFDLAARAAALTHSHPSGYLSAGVLAAIVHQLVRGAELPPAVELARSLLVTREGHDEQLQLLDRAVELAGRGRPTPELLAERLGGGWVGEEALAIGLCAALATDSAADALVVAVNHSGDSDSTGAICGNIVGAVHGTAGVPPAMLENLELRDVIETLAQDALREFGPQPPTTDDWFHRYPGW</sequence>
<dbReference type="AlphaFoldDB" id="A0A1M5BKC3"/>
<dbReference type="InterPro" id="IPR050792">
    <property type="entry name" value="ADP-ribosylglycohydrolase"/>
</dbReference>
<feature type="compositionally biased region" description="Basic and acidic residues" evidence="4">
    <location>
        <begin position="391"/>
        <end position="408"/>
    </location>
</feature>
<evidence type="ECO:0000256" key="4">
    <source>
        <dbReference type="SAM" id="MobiDB-lite"/>
    </source>
</evidence>
<keyword evidence="6" id="KW-1185">Reference proteome</keyword>
<feature type="compositionally biased region" description="Low complexity" evidence="4">
    <location>
        <begin position="432"/>
        <end position="453"/>
    </location>
</feature>
<gene>
    <name evidence="5" type="ORF">SAMN05444320_103610</name>
</gene>
<dbReference type="STRING" id="2017.SAMN05444320_103610"/>
<comment type="similarity">
    <text evidence="1">Belongs to the ADP-ribosylglycohydrolase family.</text>
</comment>
<dbReference type="InterPro" id="IPR036705">
    <property type="entry name" value="Ribosyl_crysJ1_sf"/>
</dbReference>
<dbReference type="PANTHER" id="PTHR16222">
    <property type="entry name" value="ADP-RIBOSYLGLYCOHYDROLASE"/>
    <property type="match status" value="1"/>
</dbReference>
<dbReference type="SUPFAM" id="SSF101478">
    <property type="entry name" value="ADP-ribosylglycohydrolase"/>
    <property type="match status" value="1"/>
</dbReference>
<keyword evidence="3" id="KW-0479">Metal-binding</keyword>
<dbReference type="GO" id="GO:0016787">
    <property type="term" value="F:hydrolase activity"/>
    <property type="evidence" value="ECO:0007669"/>
    <property type="project" value="UniProtKB-KW"/>
</dbReference>
<evidence type="ECO:0000256" key="1">
    <source>
        <dbReference type="ARBA" id="ARBA00010702"/>
    </source>
</evidence>
<feature type="binding site" evidence="3">
    <location>
        <position position="543"/>
    </location>
    <ligand>
        <name>Mg(2+)</name>
        <dbReference type="ChEBI" id="CHEBI:18420"/>
        <label>1</label>
    </ligand>
</feature>
<protein>
    <submittedName>
        <fullName evidence="5">ADP-ribosylglycohydrolase</fullName>
    </submittedName>
</protein>
<feature type="binding site" evidence="3">
    <location>
        <position position="788"/>
    </location>
    <ligand>
        <name>Mg(2+)</name>
        <dbReference type="ChEBI" id="CHEBI:18420"/>
        <label>1</label>
    </ligand>
</feature>
<dbReference type="GO" id="GO:0046872">
    <property type="term" value="F:metal ion binding"/>
    <property type="evidence" value="ECO:0007669"/>
    <property type="project" value="UniProtKB-KW"/>
</dbReference>
<dbReference type="InterPro" id="IPR005502">
    <property type="entry name" value="Ribosyl_crysJ1"/>
</dbReference>
<accession>A0A1M5BKC3</accession>
<feature type="region of interest" description="Disordered" evidence="4">
    <location>
        <begin position="60"/>
        <end position="88"/>
    </location>
</feature>